<name>A0A0L0FE26_9EUKA</name>
<protein>
    <submittedName>
        <fullName evidence="1">Uncharacterized protein</fullName>
    </submittedName>
</protein>
<sequence>FENNMEIRRHLRETHYATRMLRLQLPPRERKPLLKLKWTRTHTLNLASYIDYVAGKKRVMEAQYEKKVMTDLELISKRT</sequence>
<accession>A0A0L0FE26</accession>
<dbReference type="AlphaFoldDB" id="A0A0L0FE26"/>
<dbReference type="EMBL" id="KQ244524">
    <property type="protein sequence ID" value="KNC74318.1"/>
    <property type="molecule type" value="Genomic_DNA"/>
</dbReference>
<gene>
    <name evidence="1" type="ORF">SARC_13130</name>
</gene>
<dbReference type="Proteomes" id="UP000054560">
    <property type="component" value="Unassembled WGS sequence"/>
</dbReference>
<evidence type="ECO:0000313" key="1">
    <source>
        <dbReference type="EMBL" id="KNC74318.1"/>
    </source>
</evidence>
<proteinExistence type="predicted"/>
<reference evidence="1 2" key="1">
    <citation type="submission" date="2011-02" db="EMBL/GenBank/DDBJ databases">
        <title>The Genome Sequence of Sphaeroforma arctica JP610.</title>
        <authorList>
            <consortium name="The Broad Institute Genome Sequencing Platform"/>
            <person name="Russ C."/>
            <person name="Cuomo C."/>
            <person name="Young S.K."/>
            <person name="Zeng Q."/>
            <person name="Gargeya S."/>
            <person name="Alvarado L."/>
            <person name="Berlin A."/>
            <person name="Chapman S.B."/>
            <person name="Chen Z."/>
            <person name="Freedman E."/>
            <person name="Gellesch M."/>
            <person name="Goldberg J."/>
            <person name="Griggs A."/>
            <person name="Gujja S."/>
            <person name="Heilman E."/>
            <person name="Heiman D."/>
            <person name="Howarth C."/>
            <person name="Mehta T."/>
            <person name="Neiman D."/>
            <person name="Pearson M."/>
            <person name="Roberts A."/>
            <person name="Saif S."/>
            <person name="Shea T."/>
            <person name="Shenoy N."/>
            <person name="Sisk P."/>
            <person name="Stolte C."/>
            <person name="Sykes S."/>
            <person name="White J."/>
            <person name="Yandava C."/>
            <person name="Burger G."/>
            <person name="Gray M.W."/>
            <person name="Holland P.W.H."/>
            <person name="King N."/>
            <person name="Lang F.B.F."/>
            <person name="Roger A.J."/>
            <person name="Ruiz-Trillo I."/>
            <person name="Haas B."/>
            <person name="Nusbaum C."/>
            <person name="Birren B."/>
        </authorList>
    </citation>
    <scope>NUCLEOTIDE SEQUENCE [LARGE SCALE GENOMIC DNA]</scope>
    <source>
        <strain evidence="1 2">JP610</strain>
    </source>
</reference>
<evidence type="ECO:0000313" key="2">
    <source>
        <dbReference type="Proteomes" id="UP000054560"/>
    </source>
</evidence>
<dbReference type="RefSeq" id="XP_014148220.1">
    <property type="nucleotide sequence ID" value="XM_014292745.1"/>
</dbReference>
<feature type="non-terminal residue" evidence="1">
    <location>
        <position position="1"/>
    </location>
</feature>
<organism evidence="1 2">
    <name type="scientific">Sphaeroforma arctica JP610</name>
    <dbReference type="NCBI Taxonomy" id="667725"/>
    <lineage>
        <taxon>Eukaryota</taxon>
        <taxon>Ichthyosporea</taxon>
        <taxon>Ichthyophonida</taxon>
        <taxon>Sphaeroforma</taxon>
    </lineage>
</organism>
<dbReference type="GeneID" id="25913634"/>
<keyword evidence="2" id="KW-1185">Reference proteome</keyword>